<reference evidence="2 3" key="1">
    <citation type="submission" date="2023-02" db="EMBL/GenBank/DDBJ databases">
        <title>LHISI_Scaffold_Assembly.</title>
        <authorList>
            <person name="Stuart O.P."/>
            <person name="Cleave R."/>
            <person name="Magrath M.J.L."/>
            <person name="Mikheyev A.S."/>
        </authorList>
    </citation>
    <scope>NUCLEOTIDE SEQUENCE [LARGE SCALE GENOMIC DNA]</scope>
    <source>
        <strain evidence="2">Daus_M_001</strain>
        <tissue evidence="2">Leg muscle</tissue>
    </source>
</reference>
<comment type="caution">
    <text evidence="2">The sequence shown here is derived from an EMBL/GenBank/DDBJ whole genome shotgun (WGS) entry which is preliminary data.</text>
</comment>
<feature type="compositionally biased region" description="Polar residues" evidence="1">
    <location>
        <begin position="292"/>
        <end position="305"/>
    </location>
</feature>
<feature type="region of interest" description="Disordered" evidence="1">
    <location>
        <begin position="286"/>
        <end position="324"/>
    </location>
</feature>
<proteinExistence type="predicted"/>
<evidence type="ECO:0000313" key="3">
    <source>
        <dbReference type="Proteomes" id="UP001159363"/>
    </source>
</evidence>
<evidence type="ECO:0000256" key="1">
    <source>
        <dbReference type="SAM" id="MobiDB-lite"/>
    </source>
</evidence>
<organism evidence="2 3">
    <name type="scientific">Dryococelus australis</name>
    <dbReference type="NCBI Taxonomy" id="614101"/>
    <lineage>
        <taxon>Eukaryota</taxon>
        <taxon>Metazoa</taxon>
        <taxon>Ecdysozoa</taxon>
        <taxon>Arthropoda</taxon>
        <taxon>Hexapoda</taxon>
        <taxon>Insecta</taxon>
        <taxon>Pterygota</taxon>
        <taxon>Neoptera</taxon>
        <taxon>Polyneoptera</taxon>
        <taxon>Phasmatodea</taxon>
        <taxon>Verophasmatodea</taxon>
        <taxon>Anareolatae</taxon>
        <taxon>Phasmatidae</taxon>
        <taxon>Eurycanthinae</taxon>
        <taxon>Dryococelus</taxon>
    </lineage>
</organism>
<dbReference type="EMBL" id="JARBHB010000002">
    <property type="protein sequence ID" value="KAJ8894182.1"/>
    <property type="molecule type" value="Genomic_DNA"/>
</dbReference>
<protein>
    <submittedName>
        <fullName evidence="2">Uncharacterized protein</fullName>
    </submittedName>
</protein>
<evidence type="ECO:0000313" key="2">
    <source>
        <dbReference type="EMBL" id="KAJ8894182.1"/>
    </source>
</evidence>
<gene>
    <name evidence="2" type="ORF">PR048_006792</name>
</gene>
<sequence>MRVIEVNMELRWNERTGETGDPRSSQAKEHTAMTEISGIVYSECNFMKIEEIHLNIRERSSVLVHAKAFRSCLEMDGNLMTRANYDGKAGRVENSPVILDAQVATLQGSLRLVSGRWSATSVAVLRCVMALPRGGGLLTRPCARDLPVRNGFSDLRLPCESTSPVTPPLINPSSTAHVPVSQTTGAEELTASNFSTRDLLLIAPASDCRRGAKLEVKHSSLTNDVVEWVGGGGGGMQKGSDADVRWDVLTENKGFLSLRLLLFDYSSTPACRSAFNPLTHPSDKVLPHPYPSATNTRLSTPSPKTISPGPLHGPGPGPGGTLGPPAPLVGAMSLDPPGNIHNLTTRIPTRRAGFRFPAGSPPDFRMRESWRAVPLVRGFSRGSPVYLALAFRRCSVPRFTLVGSRDLDVKCRPNLFTHSLTLFLTVLLATKMLEHRGPCAVRMCLLYRITTQPDITRYLQLYLFLIQASTISGARAGI</sequence>
<dbReference type="Proteomes" id="UP001159363">
    <property type="component" value="Chromosome 2"/>
</dbReference>
<keyword evidence="3" id="KW-1185">Reference proteome</keyword>
<name>A0ABQ9IBX8_9NEOP</name>
<accession>A0ABQ9IBX8</accession>